<keyword evidence="12" id="KW-1185">Reference proteome</keyword>
<evidence type="ECO:0000256" key="8">
    <source>
        <dbReference type="ARBA" id="ARBA00022967"/>
    </source>
</evidence>
<dbReference type="RefSeq" id="WP_263807205.1">
    <property type="nucleotide sequence ID" value="NZ_JBEPMC010000024.1"/>
</dbReference>
<dbReference type="CDD" id="cd03257">
    <property type="entry name" value="ABC_NikE_OppD_transporters"/>
    <property type="match status" value="2"/>
</dbReference>
<dbReference type="PANTHER" id="PTHR43297:SF14">
    <property type="entry name" value="ATPASE AAA-TYPE CORE DOMAIN-CONTAINING PROTEIN"/>
    <property type="match status" value="1"/>
</dbReference>
<dbReference type="Pfam" id="PF00005">
    <property type="entry name" value="ABC_tran"/>
    <property type="match status" value="2"/>
</dbReference>
<dbReference type="InterPro" id="IPR050388">
    <property type="entry name" value="ABC_Ni/Peptide_Import"/>
</dbReference>
<reference evidence="11 12" key="1">
    <citation type="submission" date="2024-06" db="EMBL/GenBank/DDBJ databases">
        <title>Genomic Encyclopedia of Type Strains, Phase IV (KMG-IV): sequencing the most valuable type-strain genomes for metagenomic binning, comparative biology and taxonomic classification.</title>
        <authorList>
            <person name="Goeker M."/>
        </authorList>
    </citation>
    <scope>NUCLEOTIDE SEQUENCE [LARGE SCALE GENOMIC DNA]</scope>
    <source>
        <strain evidence="11 12">DSM 100022</strain>
    </source>
</reference>
<dbReference type="PROSITE" id="PS50893">
    <property type="entry name" value="ABC_TRANSPORTER_2"/>
    <property type="match status" value="2"/>
</dbReference>
<keyword evidence="9" id="KW-0472">Membrane</keyword>
<evidence type="ECO:0000256" key="2">
    <source>
        <dbReference type="ARBA" id="ARBA00005417"/>
    </source>
</evidence>
<evidence type="ECO:0000256" key="5">
    <source>
        <dbReference type="ARBA" id="ARBA00022519"/>
    </source>
</evidence>
<evidence type="ECO:0000256" key="9">
    <source>
        <dbReference type="ARBA" id="ARBA00023136"/>
    </source>
</evidence>
<dbReference type="InterPro" id="IPR027417">
    <property type="entry name" value="P-loop_NTPase"/>
</dbReference>
<dbReference type="InterPro" id="IPR017871">
    <property type="entry name" value="ABC_transporter-like_CS"/>
</dbReference>
<comment type="similarity">
    <text evidence="2">Belongs to the ABC transporter superfamily.</text>
</comment>
<evidence type="ECO:0000256" key="3">
    <source>
        <dbReference type="ARBA" id="ARBA00022448"/>
    </source>
</evidence>
<evidence type="ECO:0000313" key="12">
    <source>
        <dbReference type="Proteomes" id="UP001549204"/>
    </source>
</evidence>
<dbReference type="EMBL" id="JBEPMC010000024">
    <property type="protein sequence ID" value="MET3583821.1"/>
    <property type="molecule type" value="Genomic_DNA"/>
</dbReference>
<dbReference type="PROSITE" id="PS00211">
    <property type="entry name" value="ABC_TRANSPORTER_1"/>
    <property type="match status" value="1"/>
</dbReference>
<protein>
    <submittedName>
        <fullName evidence="11">Peptide/nickel transport system ATP-binding protein</fullName>
    </submittedName>
</protein>
<evidence type="ECO:0000256" key="1">
    <source>
        <dbReference type="ARBA" id="ARBA00004417"/>
    </source>
</evidence>
<dbReference type="Proteomes" id="UP001549204">
    <property type="component" value="Unassembled WGS sequence"/>
</dbReference>
<name>A0ABV2GZV7_9HYPH</name>
<keyword evidence="4" id="KW-1003">Cell membrane</keyword>
<dbReference type="PANTHER" id="PTHR43297">
    <property type="entry name" value="OLIGOPEPTIDE TRANSPORT ATP-BINDING PROTEIN APPD"/>
    <property type="match status" value="1"/>
</dbReference>
<dbReference type="InterPro" id="IPR003593">
    <property type="entry name" value="AAA+_ATPase"/>
</dbReference>
<keyword evidence="7 11" id="KW-0067">ATP-binding</keyword>
<gene>
    <name evidence="11" type="ORF">ABID19_006887</name>
</gene>
<dbReference type="Pfam" id="PF08352">
    <property type="entry name" value="oligo_HPY"/>
    <property type="match status" value="1"/>
</dbReference>
<evidence type="ECO:0000256" key="6">
    <source>
        <dbReference type="ARBA" id="ARBA00022741"/>
    </source>
</evidence>
<evidence type="ECO:0000256" key="7">
    <source>
        <dbReference type="ARBA" id="ARBA00022840"/>
    </source>
</evidence>
<evidence type="ECO:0000313" key="11">
    <source>
        <dbReference type="EMBL" id="MET3583821.1"/>
    </source>
</evidence>
<sequence>MTKPVLEIRNLRLELEEPFEGSRPIVSDINIKVHPGEVHALIGESGSGKTTIALSAMGYVRPGLRRASGQVFLNGTDLFTLPAHALRDIRGNRVSYVAQSAAASFNPSLRIGQQVTETPREHALMSAAEAMAQASVLYQELRIPTPDKIARRFPHEVSGGQLQRLMAAMAMISHPDLIIFDEPTTALDVTTQLSVLMAFRDLIKKHNTAAIYVSHDLALVAQIADRVTVLLNGEIKEEAGMSALIAAPKHEYSRILMAAGTPSLDCAHPGPTADFAEVPLLKLQGICAGYGPIGPSGQPAYPVIRDVNLSIEKGAVVGIIGESGSGKSTLAKVISGLLPAARGAMLIDGKPLTPRVEDRNKEMVRRIQLVSQSADTALNPSHSIEKILGRPVEYFTGLRGRGRRDRVRELLDLVSLRDDLMDRRPSELSGGQKQRINLARALAAEPELILCDEVTSALDSIVRNSIVELISQLREKLGVAMLFISHDVSTVSRIADTVAVMHRGLIVEAGPAGRLLVNPEHPYTRLLLNSVPRVEMGWLERAYAKVQLDQSALSDAMEAFRTA</sequence>
<feature type="domain" description="ABC transporter" evidence="10">
    <location>
        <begin position="281"/>
        <end position="528"/>
    </location>
</feature>
<evidence type="ECO:0000259" key="10">
    <source>
        <dbReference type="PROSITE" id="PS50893"/>
    </source>
</evidence>
<keyword evidence="3" id="KW-0813">Transport</keyword>
<feature type="domain" description="ABC transporter" evidence="10">
    <location>
        <begin position="6"/>
        <end position="257"/>
    </location>
</feature>
<dbReference type="InterPro" id="IPR013563">
    <property type="entry name" value="Oligopep_ABC_C"/>
</dbReference>
<proteinExistence type="inferred from homology"/>
<organism evidence="11 12">
    <name type="scientific">Mesorhizobium robiniae</name>
    <dbReference type="NCBI Taxonomy" id="559315"/>
    <lineage>
        <taxon>Bacteria</taxon>
        <taxon>Pseudomonadati</taxon>
        <taxon>Pseudomonadota</taxon>
        <taxon>Alphaproteobacteria</taxon>
        <taxon>Hyphomicrobiales</taxon>
        <taxon>Phyllobacteriaceae</taxon>
        <taxon>Mesorhizobium</taxon>
    </lineage>
</organism>
<keyword evidence="8" id="KW-1278">Translocase</keyword>
<dbReference type="Gene3D" id="3.40.50.300">
    <property type="entry name" value="P-loop containing nucleotide triphosphate hydrolases"/>
    <property type="match status" value="2"/>
</dbReference>
<accession>A0ABV2GZV7</accession>
<dbReference type="GO" id="GO:0005524">
    <property type="term" value="F:ATP binding"/>
    <property type="evidence" value="ECO:0007669"/>
    <property type="project" value="UniProtKB-KW"/>
</dbReference>
<comment type="caution">
    <text evidence="11">The sequence shown here is derived from an EMBL/GenBank/DDBJ whole genome shotgun (WGS) entry which is preliminary data.</text>
</comment>
<comment type="subcellular location">
    <subcellularLocation>
        <location evidence="1">Cell inner membrane</location>
        <topology evidence="1">Peripheral membrane protein</topology>
    </subcellularLocation>
</comment>
<dbReference type="SMART" id="SM00382">
    <property type="entry name" value="AAA"/>
    <property type="match status" value="2"/>
</dbReference>
<dbReference type="SUPFAM" id="SSF52540">
    <property type="entry name" value="P-loop containing nucleoside triphosphate hydrolases"/>
    <property type="match status" value="2"/>
</dbReference>
<dbReference type="InterPro" id="IPR003439">
    <property type="entry name" value="ABC_transporter-like_ATP-bd"/>
</dbReference>
<evidence type="ECO:0000256" key="4">
    <source>
        <dbReference type="ARBA" id="ARBA00022475"/>
    </source>
</evidence>
<keyword evidence="5" id="KW-0997">Cell inner membrane</keyword>
<keyword evidence="6" id="KW-0547">Nucleotide-binding</keyword>